<dbReference type="NCBIfam" id="NF040715">
    <property type="entry name" value="AmiA_rel_RiPP2x"/>
    <property type="match status" value="2"/>
</dbReference>
<reference evidence="1 2" key="1">
    <citation type="journal article" date="2019" name="Int. J. Syst. Evol. Microbiol.">
        <title>The Global Catalogue of Microorganisms (GCM) 10K type strain sequencing project: providing services to taxonomists for standard genome sequencing and annotation.</title>
        <authorList>
            <consortium name="The Broad Institute Genomics Platform"/>
            <consortium name="The Broad Institute Genome Sequencing Center for Infectious Disease"/>
            <person name="Wu L."/>
            <person name="Ma J."/>
        </authorList>
    </citation>
    <scope>NUCLEOTIDE SEQUENCE [LARGE SCALE GENOMIC DNA]</scope>
    <source>
        <strain evidence="1 2">JCM 16009</strain>
    </source>
</reference>
<evidence type="ECO:0000313" key="2">
    <source>
        <dbReference type="Proteomes" id="UP001500449"/>
    </source>
</evidence>
<evidence type="ECO:0000313" key="1">
    <source>
        <dbReference type="EMBL" id="GAA1829455.1"/>
    </source>
</evidence>
<keyword evidence="2" id="KW-1185">Reference proteome</keyword>
<protein>
    <recommendedName>
        <fullName evidence="3">FXSXX-COOH protein</fullName>
    </recommendedName>
</protein>
<sequence>MKNITFDEVAELPALSALQGPTTNALVHNPFSFDEVAELPALSALQGPTTNALVHNPFAFGG</sequence>
<name>A0ABN2MKX0_9PSEU</name>
<dbReference type="EMBL" id="BAAAQK010000001">
    <property type="protein sequence ID" value="GAA1829455.1"/>
    <property type="molecule type" value="Genomic_DNA"/>
</dbReference>
<evidence type="ECO:0008006" key="3">
    <source>
        <dbReference type="Google" id="ProtNLM"/>
    </source>
</evidence>
<proteinExistence type="predicted"/>
<organism evidence="1 2">
    <name type="scientific">Pseudonocardia ailaonensis</name>
    <dbReference type="NCBI Taxonomy" id="367279"/>
    <lineage>
        <taxon>Bacteria</taxon>
        <taxon>Bacillati</taxon>
        <taxon>Actinomycetota</taxon>
        <taxon>Actinomycetes</taxon>
        <taxon>Pseudonocardiales</taxon>
        <taxon>Pseudonocardiaceae</taxon>
        <taxon>Pseudonocardia</taxon>
    </lineage>
</organism>
<dbReference type="RefSeq" id="WP_344411774.1">
    <property type="nucleotide sequence ID" value="NZ_BAAAQK010000001.1"/>
</dbReference>
<dbReference type="Proteomes" id="UP001500449">
    <property type="component" value="Unassembled WGS sequence"/>
</dbReference>
<accession>A0ABN2MKX0</accession>
<comment type="caution">
    <text evidence="1">The sequence shown here is derived from an EMBL/GenBank/DDBJ whole genome shotgun (WGS) entry which is preliminary data.</text>
</comment>
<gene>
    <name evidence="1" type="ORF">GCM10009836_04160</name>
</gene>